<sequence>MKRETLRLVEAGIEIEERAQAPGTEERPTDDVLPQIDAIIARCLNAPESCQAHKELFSLYTELHKRLSAAGEGISALQERASLVAAQSEILDASASLPARTVVDVTYKLALWRLDYHRSRDEVWPRGDIVAAAVLEDLIAITGETDARFVEDEHED</sequence>
<evidence type="ECO:0000313" key="2">
    <source>
        <dbReference type="Proteomes" id="UP001595607"/>
    </source>
</evidence>
<accession>A0ABV7MF63</accession>
<dbReference type="Proteomes" id="UP001595607">
    <property type="component" value="Unassembled WGS sequence"/>
</dbReference>
<gene>
    <name evidence="1" type="ORF">ACFONP_12560</name>
</gene>
<dbReference type="EMBL" id="JBHRVA010000003">
    <property type="protein sequence ID" value="MFC3303562.1"/>
    <property type="molecule type" value="Genomic_DNA"/>
</dbReference>
<evidence type="ECO:0000313" key="1">
    <source>
        <dbReference type="EMBL" id="MFC3303562.1"/>
    </source>
</evidence>
<proteinExistence type="predicted"/>
<name>A0ABV7MF63_9PROT</name>
<dbReference type="RefSeq" id="WP_189576232.1">
    <property type="nucleotide sequence ID" value="NZ_BMXU01000002.1"/>
</dbReference>
<keyword evidence="2" id="KW-1185">Reference proteome</keyword>
<comment type="caution">
    <text evidence="1">The sequence shown here is derived from an EMBL/GenBank/DDBJ whole genome shotgun (WGS) entry which is preliminary data.</text>
</comment>
<organism evidence="1 2">
    <name type="scientific">Parvularcula lutaonensis</name>
    <dbReference type="NCBI Taxonomy" id="491923"/>
    <lineage>
        <taxon>Bacteria</taxon>
        <taxon>Pseudomonadati</taxon>
        <taxon>Pseudomonadota</taxon>
        <taxon>Alphaproteobacteria</taxon>
        <taxon>Parvularculales</taxon>
        <taxon>Parvularculaceae</taxon>
        <taxon>Parvularcula</taxon>
    </lineage>
</organism>
<protein>
    <submittedName>
        <fullName evidence="1">Uncharacterized protein</fullName>
    </submittedName>
</protein>
<reference evidence="2" key="1">
    <citation type="journal article" date="2019" name="Int. J. Syst. Evol. Microbiol.">
        <title>The Global Catalogue of Microorganisms (GCM) 10K type strain sequencing project: providing services to taxonomists for standard genome sequencing and annotation.</title>
        <authorList>
            <consortium name="The Broad Institute Genomics Platform"/>
            <consortium name="The Broad Institute Genome Sequencing Center for Infectious Disease"/>
            <person name="Wu L."/>
            <person name="Ma J."/>
        </authorList>
    </citation>
    <scope>NUCLEOTIDE SEQUENCE [LARGE SCALE GENOMIC DNA]</scope>
    <source>
        <strain evidence="2">KCTC 22245</strain>
    </source>
</reference>